<sequence length="228" mass="25452">MSQNPSFKALLLDIEGTTTSISFVKDTLFPYAARNVHKYLTENMSNSSSSVTELVDALIQLSNEQNLLQPTQIEAVEKGEEPDKIVAKLAANVKMWIEQDKKLTALKQLQGLMWQQAYVNGESKAMCMMMCQWLLKSCKHGDLTEFLTGYFDTNVGPKVDPLSYQRISKDIKVNESEILFATDVHAEAIAALEAGLQVALVVRPGNAPLSEEARKKFRTVDNIKQILL</sequence>
<dbReference type="GO" id="GO:0019509">
    <property type="term" value="P:L-methionine salvage from methylthioadenosine"/>
    <property type="evidence" value="ECO:0007669"/>
    <property type="project" value="TreeGrafter"/>
</dbReference>
<dbReference type="WBParaSite" id="jg26415">
    <property type="protein sequence ID" value="jg26415"/>
    <property type="gene ID" value="jg26415"/>
</dbReference>
<dbReference type="SUPFAM" id="SSF56784">
    <property type="entry name" value="HAD-like"/>
    <property type="match status" value="1"/>
</dbReference>
<keyword evidence="1" id="KW-1185">Reference proteome</keyword>
<proteinExistence type="predicted"/>
<evidence type="ECO:0000313" key="2">
    <source>
        <dbReference type="WBParaSite" id="jg26415"/>
    </source>
</evidence>
<dbReference type="Gene3D" id="3.40.50.1000">
    <property type="entry name" value="HAD superfamily/HAD-like"/>
    <property type="match status" value="1"/>
</dbReference>
<name>A0A915E6Y3_9BILA</name>
<dbReference type="InterPro" id="IPR023214">
    <property type="entry name" value="HAD_sf"/>
</dbReference>
<dbReference type="AlphaFoldDB" id="A0A915E6Y3"/>
<organism evidence="1 2">
    <name type="scientific">Ditylenchus dipsaci</name>
    <dbReference type="NCBI Taxonomy" id="166011"/>
    <lineage>
        <taxon>Eukaryota</taxon>
        <taxon>Metazoa</taxon>
        <taxon>Ecdysozoa</taxon>
        <taxon>Nematoda</taxon>
        <taxon>Chromadorea</taxon>
        <taxon>Rhabditida</taxon>
        <taxon>Tylenchina</taxon>
        <taxon>Tylenchomorpha</taxon>
        <taxon>Sphaerularioidea</taxon>
        <taxon>Anguinidae</taxon>
        <taxon>Anguininae</taxon>
        <taxon>Ditylenchus</taxon>
    </lineage>
</organism>
<accession>A0A915E6Y3</accession>
<protein>
    <submittedName>
        <fullName evidence="2">Enolase-phosphatase E1</fullName>
    </submittedName>
</protein>
<reference evidence="2" key="1">
    <citation type="submission" date="2022-11" db="UniProtKB">
        <authorList>
            <consortium name="WormBaseParasite"/>
        </authorList>
    </citation>
    <scope>IDENTIFICATION</scope>
</reference>
<dbReference type="PANTHER" id="PTHR20371">
    <property type="entry name" value="ENOLASE-PHOSPHATASE E1"/>
    <property type="match status" value="1"/>
</dbReference>
<dbReference type="PANTHER" id="PTHR20371:SF1">
    <property type="entry name" value="ENOLASE-PHOSPHATASE E1"/>
    <property type="match status" value="1"/>
</dbReference>
<dbReference type="Proteomes" id="UP000887574">
    <property type="component" value="Unplaced"/>
</dbReference>
<dbReference type="Gene3D" id="1.10.720.60">
    <property type="match status" value="1"/>
</dbReference>
<evidence type="ECO:0000313" key="1">
    <source>
        <dbReference type="Proteomes" id="UP000887574"/>
    </source>
</evidence>
<dbReference type="GO" id="GO:0043874">
    <property type="term" value="F:acireductone synthase activity"/>
    <property type="evidence" value="ECO:0007669"/>
    <property type="project" value="TreeGrafter"/>
</dbReference>
<dbReference type="InterPro" id="IPR036412">
    <property type="entry name" value="HAD-like_sf"/>
</dbReference>